<reference evidence="3" key="1">
    <citation type="submission" date="2025-08" db="UniProtKB">
        <authorList>
            <consortium name="RefSeq"/>
        </authorList>
    </citation>
    <scope>IDENTIFICATION</scope>
</reference>
<feature type="region of interest" description="Disordered" evidence="1">
    <location>
        <begin position="1"/>
        <end position="31"/>
    </location>
</feature>
<proteinExistence type="predicted"/>
<sequence length="302" mass="34272">MNSTSSRTSGLSVHSPNKAGSEQVIKQQNDVVEKETEENAKTEIKIVDDTLDIQPLLYSFKIPQYPSRGAVMSAMLPPYWLYQDHVFGVIWMLFHKEKKYIGIPQLHWCLRFLLDLKNAEGTYAGDVNICIQAIQDNLIEQYANLGTKQEPEREVNPKIQTQSDIPQEDTDMVSKKDYNEVPEDDGHNIVEANILEHDIEEKKTSQDKTNAFSTSTKKKTGKSCSKTCAMDDRNALKYTNTQKILSLTYNEMVSRGPSPCTEPFPLEQLFKMDAIDKPSNPEIAAKLTEDLEPPSNFESLYL</sequence>
<name>A0AAJ7VWX2_CEPCN</name>
<dbReference type="RefSeq" id="XP_024936199.1">
    <property type="nucleotide sequence ID" value="XM_025080431.1"/>
</dbReference>
<organism evidence="2 3">
    <name type="scientific">Cephus cinctus</name>
    <name type="common">Wheat stem sawfly</name>
    <dbReference type="NCBI Taxonomy" id="211228"/>
    <lineage>
        <taxon>Eukaryota</taxon>
        <taxon>Metazoa</taxon>
        <taxon>Ecdysozoa</taxon>
        <taxon>Arthropoda</taxon>
        <taxon>Hexapoda</taxon>
        <taxon>Insecta</taxon>
        <taxon>Pterygota</taxon>
        <taxon>Neoptera</taxon>
        <taxon>Endopterygota</taxon>
        <taxon>Hymenoptera</taxon>
        <taxon>Cephoidea</taxon>
        <taxon>Cephidae</taxon>
        <taxon>Cephus</taxon>
    </lineage>
</organism>
<gene>
    <name evidence="3" type="primary">LOC107263007</name>
</gene>
<evidence type="ECO:0000313" key="2">
    <source>
        <dbReference type="Proteomes" id="UP000694920"/>
    </source>
</evidence>
<evidence type="ECO:0000256" key="1">
    <source>
        <dbReference type="SAM" id="MobiDB-lite"/>
    </source>
</evidence>
<dbReference type="GeneID" id="107263007"/>
<accession>A0AAJ7VWX2</accession>
<protein>
    <submittedName>
        <fullName evidence="3">Uncharacterized protein LOC107263007 isoform X2</fullName>
    </submittedName>
</protein>
<feature type="compositionally biased region" description="Polar residues" evidence="1">
    <location>
        <begin position="1"/>
        <end position="30"/>
    </location>
</feature>
<dbReference type="AlphaFoldDB" id="A0AAJ7VWX2"/>
<dbReference type="Proteomes" id="UP000694920">
    <property type="component" value="Unplaced"/>
</dbReference>
<keyword evidence="2" id="KW-1185">Reference proteome</keyword>
<evidence type="ECO:0000313" key="3">
    <source>
        <dbReference type="RefSeq" id="XP_024936199.1"/>
    </source>
</evidence>